<protein>
    <submittedName>
        <fullName evidence="10">Cytochrome P450 CYP82D47-like</fullName>
    </submittedName>
</protein>
<dbReference type="InterPro" id="IPR017972">
    <property type="entry name" value="Cyt_P450_CS"/>
</dbReference>
<keyword evidence="9" id="KW-1185">Reference proteome</keyword>
<keyword evidence="4 8" id="KW-0560">Oxidoreductase</keyword>
<proteinExistence type="inferred from homology"/>
<dbReference type="AlphaFoldDB" id="A0A2I4GRU2"/>
<dbReference type="InterPro" id="IPR002401">
    <property type="entry name" value="Cyt_P450_E_grp-I"/>
</dbReference>
<dbReference type="PRINTS" id="PR00463">
    <property type="entry name" value="EP450I"/>
</dbReference>
<evidence type="ECO:0000256" key="4">
    <source>
        <dbReference type="ARBA" id="ARBA00023002"/>
    </source>
</evidence>
<evidence type="ECO:0000256" key="3">
    <source>
        <dbReference type="ARBA" id="ARBA00022723"/>
    </source>
</evidence>
<dbReference type="PRINTS" id="PR00385">
    <property type="entry name" value="P450"/>
</dbReference>
<evidence type="ECO:0000313" key="10">
    <source>
        <dbReference type="RefSeq" id="XP_018846613.1"/>
    </source>
</evidence>
<dbReference type="GO" id="GO:0004497">
    <property type="term" value="F:monooxygenase activity"/>
    <property type="evidence" value="ECO:0007669"/>
    <property type="project" value="UniProtKB-KW"/>
</dbReference>
<name>A0A2I4GRU2_JUGRE</name>
<dbReference type="Proteomes" id="UP000235220">
    <property type="component" value="Chromosome 6"/>
</dbReference>
<sequence>MDFLSLLSPFLNSVVVGALAIALSLFFHLLKRSKDGLLKTPPSPTGAWPIVGHLPLLAGSELPHKTLGVMADKYGPAFTIQIGLHPALVLSNWEVAKECFTTNDVAVSSRPKLVASKHMGYNYAMFGLAAYGSYWRELRKIVTVELLSNRRLELLSHVRVSEVETSLEQLYKLWTKHRDNSGQIMVELKQWIGDMNLNLIVRMVAGKRYDFSTSTGDHNKEKLRRWQKAWREFFRLLGSFVVSDAIPCLGWLDLGGHEKAMKRTAKELDSIIGEWLEDHKRKRALGEGKGEQDFMDLMLSIVDGTDQLAGNDADTINKATCSNLIAGGSDSNTVTLTWAISLLLNNRHVLKKAQDELDIQVGKERVVEDSDISKLVYLQAIVKETLRLYPAAPLGGPREFSEDCIIGGYHVPKGTRLITNIWKIQTDSQIWSDPLEFKPERFLSTHKDFDVRGKNFELIPFGTGRRVCPGATFALQVVHFTLARIFQMFEISTPLNAQVDMTESFGLTNMKATPLEVLIKPRLPSKLYALKTIK</sequence>
<evidence type="ECO:0000313" key="9">
    <source>
        <dbReference type="Proteomes" id="UP000235220"/>
    </source>
</evidence>
<dbReference type="CDD" id="cd20654">
    <property type="entry name" value="CYP82"/>
    <property type="match status" value="1"/>
</dbReference>
<dbReference type="KEGG" id="jre:109010290"/>
<comment type="similarity">
    <text evidence="1 8">Belongs to the cytochrome P450 family.</text>
</comment>
<comment type="cofactor">
    <cofactor evidence="7">
        <name>heme</name>
        <dbReference type="ChEBI" id="CHEBI:30413"/>
    </cofactor>
</comment>
<dbReference type="RefSeq" id="XP_018846613.1">
    <property type="nucleotide sequence ID" value="XM_018991068.2"/>
</dbReference>
<dbReference type="InterPro" id="IPR001128">
    <property type="entry name" value="Cyt_P450"/>
</dbReference>
<dbReference type="GO" id="GO:0020037">
    <property type="term" value="F:heme binding"/>
    <property type="evidence" value="ECO:0007669"/>
    <property type="project" value="InterPro"/>
</dbReference>
<dbReference type="GO" id="GO:0016705">
    <property type="term" value="F:oxidoreductase activity, acting on paired donors, with incorporation or reduction of molecular oxygen"/>
    <property type="evidence" value="ECO:0007669"/>
    <property type="project" value="InterPro"/>
</dbReference>
<feature type="binding site" description="axial binding residue" evidence="7">
    <location>
        <position position="468"/>
    </location>
    <ligand>
        <name>heme</name>
        <dbReference type="ChEBI" id="CHEBI:30413"/>
    </ligand>
    <ligandPart>
        <name>Fe</name>
        <dbReference type="ChEBI" id="CHEBI:18248"/>
    </ligandPart>
</feature>
<dbReference type="PANTHER" id="PTHR47947">
    <property type="entry name" value="CYTOCHROME P450 82C3-RELATED"/>
    <property type="match status" value="1"/>
</dbReference>
<dbReference type="OrthoDB" id="2789670at2759"/>
<dbReference type="PANTHER" id="PTHR47947:SF39">
    <property type="entry name" value="CYTOCHROME P450"/>
    <property type="match status" value="1"/>
</dbReference>
<dbReference type="Gramene" id="Jr06_07720_p1">
    <property type="protein sequence ID" value="cds.Jr06_07720_p1"/>
    <property type="gene ID" value="Jr06_07720"/>
</dbReference>
<evidence type="ECO:0000256" key="7">
    <source>
        <dbReference type="PIRSR" id="PIRSR602401-1"/>
    </source>
</evidence>
<evidence type="ECO:0000256" key="8">
    <source>
        <dbReference type="RuleBase" id="RU000461"/>
    </source>
</evidence>
<keyword evidence="5 7" id="KW-0408">Iron</keyword>
<dbReference type="FunFam" id="1.10.630.10:FF:000026">
    <property type="entry name" value="Cytochrome P450 82C4"/>
    <property type="match status" value="1"/>
</dbReference>
<keyword evidence="6 8" id="KW-0503">Monooxygenase</keyword>
<organism evidence="9 10">
    <name type="scientific">Juglans regia</name>
    <name type="common">English walnut</name>
    <dbReference type="NCBI Taxonomy" id="51240"/>
    <lineage>
        <taxon>Eukaryota</taxon>
        <taxon>Viridiplantae</taxon>
        <taxon>Streptophyta</taxon>
        <taxon>Embryophyta</taxon>
        <taxon>Tracheophyta</taxon>
        <taxon>Spermatophyta</taxon>
        <taxon>Magnoliopsida</taxon>
        <taxon>eudicotyledons</taxon>
        <taxon>Gunneridae</taxon>
        <taxon>Pentapetalae</taxon>
        <taxon>rosids</taxon>
        <taxon>fabids</taxon>
        <taxon>Fagales</taxon>
        <taxon>Juglandaceae</taxon>
        <taxon>Juglans</taxon>
    </lineage>
</organism>
<dbReference type="InterPro" id="IPR036396">
    <property type="entry name" value="Cyt_P450_sf"/>
</dbReference>
<dbReference type="PROSITE" id="PS00086">
    <property type="entry name" value="CYTOCHROME_P450"/>
    <property type="match status" value="1"/>
</dbReference>
<dbReference type="SUPFAM" id="SSF48264">
    <property type="entry name" value="Cytochrome P450"/>
    <property type="match status" value="1"/>
</dbReference>
<dbReference type="GO" id="GO:0005506">
    <property type="term" value="F:iron ion binding"/>
    <property type="evidence" value="ECO:0007669"/>
    <property type="project" value="InterPro"/>
</dbReference>
<dbReference type="Gene3D" id="1.10.630.10">
    <property type="entry name" value="Cytochrome P450"/>
    <property type="match status" value="1"/>
</dbReference>
<keyword evidence="2 7" id="KW-0349">Heme</keyword>
<dbReference type="GeneID" id="109010290"/>
<evidence type="ECO:0000256" key="1">
    <source>
        <dbReference type="ARBA" id="ARBA00010617"/>
    </source>
</evidence>
<evidence type="ECO:0000256" key="2">
    <source>
        <dbReference type="ARBA" id="ARBA00022617"/>
    </source>
</evidence>
<gene>
    <name evidence="10" type="primary">LOC109010290</name>
</gene>
<evidence type="ECO:0000256" key="6">
    <source>
        <dbReference type="ARBA" id="ARBA00023033"/>
    </source>
</evidence>
<evidence type="ECO:0000256" key="5">
    <source>
        <dbReference type="ARBA" id="ARBA00023004"/>
    </source>
</evidence>
<keyword evidence="3 7" id="KW-0479">Metal-binding</keyword>
<accession>A0A2I4GRU2</accession>
<dbReference type="Pfam" id="PF00067">
    <property type="entry name" value="p450"/>
    <property type="match status" value="1"/>
</dbReference>
<dbReference type="STRING" id="51240.A0A2I4GRU2"/>
<reference evidence="10" key="1">
    <citation type="submission" date="2025-08" db="UniProtKB">
        <authorList>
            <consortium name="RefSeq"/>
        </authorList>
    </citation>
    <scope>IDENTIFICATION</scope>
    <source>
        <tissue evidence="10">Leaves</tissue>
    </source>
</reference>
<dbReference type="InterPro" id="IPR050651">
    <property type="entry name" value="Plant_Cytochrome_P450_Monoox"/>
</dbReference>